<dbReference type="Proteomes" id="UP001500622">
    <property type="component" value="Unassembled WGS sequence"/>
</dbReference>
<keyword evidence="3" id="KW-0731">Sigma factor</keyword>
<dbReference type="PANTHER" id="PTHR47756">
    <property type="entry name" value="BLL6612 PROTEIN-RELATED"/>
    <property type="match status" value="1"/>
</dbReference>
<evidence type="ECO:0000256" key="3">
    <source>
        <dbReference type="ARBA" id="ARBA00023082"/>
    </source>
</evidence>
<evidence type="ECO:0000256" key="4">
    <source>
        <dbReference type="ARBA" id="ARBA00023163"/>
    </source>
</evidence>
<evidence type="ECO:0000256" key="1">
    <source>
        <dbReference type="ARBA" id="ARBA00010641"/>
    </source>
</evidence>
<feature type="domain" description="RNA polymerase sigma-70 region 2" evidence="5">
    <location>
        <begin position="13"/>
        <end position="75"/>
    </location>
</feature>
<reference evidence="9" key="1">
    <citation type="journal article" date="2019" name="Int. J. Syst. Evol. Microbiol.">
        <title>The Global Catalogue of Microorganisms (GCM) 10K type strain sequencing project: providing services to taxonomists for standard genome sequencing and annotation.</title>
        <authorList>
            <consortium name="The Broad Institute Genomics Platform"/>
            <consortium name="The Broad Institute Genome Sequencing Center for Infectious Disease"/>
            <person name="Wu L."/>
            <person name="Ma J."/>
        </authorList>
    </citation>
    <scope>NUCLEOTIDE SEQUENCE [LARGE SCALE GENOMIC DNA]</scope>
    <source>
        <strain evidence="9">JCM 17810</strain>
    </source>
</reference>
<dbReference type="RefSeq" id="WP_345216356.1">
    <property type="nucleotide sequence ID" value="NZ_BAABGN010000009.1"/>
</dbReference>
<dbReference type="InterPro" id="IPR013325">
    <property type="entry name" value="RNA_pol_sigma_r2"/>
</dbReference>
<feature type="domain" description="RNA polymerase sigma factor 70 region 4 type 2" evidence="6">
    <location>
        <begin position="115"/>
        <end position="164"/>
    </location>
</feature>
<dbReference type="InterPro" id="IPR013249">
    <property type="entry name" value="RNA_pol_sigma70_r4_t2"/>
</dbReference>
<dbReference type="NCBIfam" id="TIGR02937">
    <property type="entry name" value="sigma70-ECF"/>
    <property type="match status" value="1"/>
</dbReference>
<dbReference type="PANTHER" id="PTHR47756:SF1">
    <property type="entry name" value="BLL0085 PROTEIN"/>
    <property type="match status" value="1"/>
</dbReference>
<dbReference type="SUPFAM" id="SSF48452">
    <property type="entry name" value="TPR-like"/>
    <property type="match status" value="1"/>
</dbReference>
<proteinExistence type="inferred from homology"/>
<dbReference type="SUPFAM" id="SSF88659">
    <property type="entry name" value="Sigma3 and sigma4 domains of RNA polymerase sigma factors"/>
    <property type="match status" value="1"/>
</dbReference>
<dbReference type="InterPro" id="IPR014284">
    <property type="entry name" value="RNA_pol_sigma-70_dom"/>
</dbReference>
<dbReference type="Gene3D" id="1.10.10.10">
    <property type="entry name" value="Winged helix-like DNA-binding domain superfamily/Winged helix DNA-binding domain"/>
    <property type="match status" value="1"/>
</dbReference>
<dbReference type="InterPro" id="IPR046531">
    <property type="entry name" value="DUF6596"/>
</dbReference>
<sequence>MDIQRSLDAVWRMESPRLVASLTRLVRDVGLAEDLAAEAFVAALEAWPTTGIPPRPGGWLMTTARHKAVDRIRREENLRRKYAQLIPEIERDQVADPADEALEAIDDDLLALVFTACHPVLPRESRVALTLRLLGGLTTDEIARAYLVPSPSVGQRISRAKRTLAEAKVPFETPAADELPARLGGVLEVVYLIFNEGYAATSGESWVRRELAEEAMRLGRVLAGLLPREPEVLGLVALMELQASRFGARTDPDGAPVLLEDQDRNRWDRTLIAHGLRMLNGATDLRRPLGPYTIQAAIAACHARARTFAATDWDAVVALYDALAQLTPSPVIDLNRAVALLHADGPEAALDAVDQIRDDKRLARYHLLGAVRADVLLRLGRYAEAAEELERAADLAPTRHEHDLLRTRMADALARQMQPAR</sequence>
<organism evidence="8 9">
    <name type="scientific">Georgenia halophila</name>
    <dbReference type="NCBI Taxonomy" id="620889"/>
    <lineage>
        <taxon>Bacteria</taxon>
        <taxon>Bacillati</taxon>
        <taxon>Actinomycetota</taxon>
        <taxon>Actinomycetes</taxon>
        <taxon>Micrococcales</taxon>
        <taxon>Bogoriellaceae</taxon>
        <taxon>Georgenia</taxon>
    </lineage>
</organism>
<comment type="caution">
    <text evidence="8">The sequence shown here is derived from an EMBL/GenBank/DDBJ whole genome shotgun (WGS) entry which is preliminary data.</text>
</comment>
<evidence type="ECO:0000259" key="5">
    <source>
        <dbReference type="Pfam" id="PF04542"/>
    </source>
</evidence>
<gene>
    <name evidence="8" type="ORF">GCM10023169_22540</name>
</gene>
<keyword evidence="9" id="KW-1185">Reference proteome</keyword>
<evidence type="ECO:0000259" key="7">
    <source>
        <dbReference type="Pfam" id="PF20239"/>
    </source>
</evidence>
<dbReference type="Pfam" id="PF20239">
    <property type="entry name" value="DUF6596"/>
    <property type="match status" value="1"/>
</dbReference>
<accession>A0ABP8L903</accession>
<comment type="similarity">
    <text evidence="1">Belongs to the sigma-70 factor family. ECF subfamily.</text>
</comment>
<dbReference type="EMBL" id="BAABGN010000009">
    <property type="protein sequence ID" value="GAA4425160.1"/>
    <property type="molecule type" value="Genomic_DNA"/>
</dbReference>
<keyword evidence="2" id="KW-0805">Transcription regulation</keyword>
<dbReference type="Gene3D" id="1.25.40.10">
    <property type="entry name" value="Tetratricopeptide repeat domain"/>
    <property type="match status" value="1"/>
</dbReference>
<feature type="domain" description="DUF6596" evidence="7">
    <location>
        <begin position="182"/>
        <end position="282"/>
    </location>
</feature>
<dbReference type="Pfam" id="PF04542">
    <property type="entry name" value="Sigma70_r2"/>
    <property type="match status" value="1"/>
</dbReference>
<evidence type="ECO:0000313" key="9">
    <source>
        <dbReference type="Proteomes" id="UP001500622"/>
    </source>
</evidence>
<dbReference type="InterPro" id="IPR036388">
    <property type="entry name" value="WH-like_DNA-bd_sf"/>
</dbReference>
<dbReference type="Gene3D" id="1.10.1740.10">
    <property type="match status" value="1"/>
</dbReference>
<evidence type="ECO:0000313" key="8">
    <source>
        <dbReference type="EMBL" id="GAA4425160.1"/>
    </source>
</evidence>
<name>A0ABP8L903_9MICO</name>
<keyword evidence="4" id="KW-0804">Transcription</keyword>
<dbReference type="Pfam" id="PF08281">
    <property type="entry name" value="Sigma70_r4_2"/>
    <property type="match status" value="1"/>
</dbReference>
<dbReference type="InterPro" id="IPR007627">
    <property type="entry name" value="RNA_pol_sigma70_r2"/>
</dbReference>
<evidence type="ECO:0000259" key="6">
    <source>
        <dbReference type="Pfam" id="PF08281"/>
    </source>
</evidence>
<evidence type="ECO:0000256" key="2">
    <source>
        <dbReference type="ARBA" id="ARBA00023015"/>
    </source>
</evidence>
<protein>
    <submittedName>
        <fullName evidence="8">RNA polymerase sigma factor</fullName>
    </submittedName>
</protein>
<dbReference type="SUPFAM" id="SSF88946">
    <property type="entry name" value="Sigma2 domain of RNA polymerase sigma factors"/>
    <property type="match status" value="1"/>
</dbReference>
<dbReference type="InterPro" id="IPR011990">
    <property type="entry name" value="TPR-like_helical_dom_sf"/>
</dbReference>
<dbReference type="InterPro" id="IPR013324">
    <property type="entry name" value="RNA_pol_sigma_r3/r4-like"/>
</dbReference>